<dbReference type="RefSeq" id="WP_144250474.1">
    <property type="nucleotide sequence ID" value="NZ_VLPK01000006.1"/>
</dbReference>
<comment type="caution">
    <text evidence="1">The sequence shown here is derived from an EMBL/GenBank/DDBJ whole genome shotgun (WGS) entry which is preliminary data.</text>
</comment>
<gene>
    <name evidence="1" type="ORF">FO440_21995</name>
</gene>
<dbReference type="EMBL" id="VLPK01000006">
    <property type="protein sequence ID" value="TSJ36507.1"/>
    <property type="molecule type" value="Genomic_DNA"/>
</dbReference>
<proteinExistence type="predicted"/>
<reference evidence="1 2" key="1">
    <citation type="submission" date="2019-07" db="EMBL/GenBank/DDBJ databases">
        <authorList>
            <person name="Huq M.A."/>
        </authorList>
    </citation>
    <scope>NUCLEOTIDE SEQUENCE [LARGE SCALE GENOMIC DNA]</scope>
    <source>
        <strain evidence="1 2">MAH-19</strain>
    </source>
</reference>
<dbReference type="AlphaFoldDB" id="A0A556M9B1"/>
<dbReference type="Proteomes" id="UP000318733">
    <property type="component" value="Unassembled WGS sequence"/>
</dbReference>
<protein>
    <submittedName>
        <fullName evidence="1">Uncharacterized protein</fullName>
    </submittedName>
</protein>
<evidence type="ECO:0000313" key="1">
    <source>
        <dbReference type="EMBL" id="TSJ36507.1"/>
    </source>
</evidence>
<name>A0A556M9B1_9SPHI</name>
<evidence type="ECO:0000313" key="2">
    <source>
        <dbReference type="Proteomes" id="UP000318733"/>
    </source>
</evidence>
<keyword evidence="2" id="KW-1185">Reference proteome</keyword>
<sequence length="87" mass="10259">MMFNWQLKVSFEINGKQHQLTFDKIIIKGNRPEKFYRVPAKKGNVDLIKHNNQWLITNGQYHLSYEMVDAPGEGIERAVRNEELNLD</sequence>
<accession>A0A556M9B1</accession>
<organism evidence="1 2">
    <name type="scientific">Mucilaginibacter corticis</name>
    <dbReference type="NCBI Taxonomy" id="2597670"/>
    <lineage>
        <taxon>Bacteria</taxon>
        <taxon>Pseudomonadati</taxon>
        <taxon>Bacteroidota</taxon>
        <taxon>Sphingobacteriia</taxon>
        <taxon>Sphingobacteriales</taxon>
        <taxon>Sphingobacteriaceae</taxon>
        <taxon>Mucilaginibacter</taxon>
    </lineage>
</organism>